<dbReference type="PANTHER" id="PTHR24221:SF654">
    <property type="entry name" value="ATP-BINDING CASSETTE SUB-FAMILY B MEMBER 6"/>
    <property type="match status" value="1"/>
</dbReference>
<feature type="region of interest" description="Disordered" evidence="7">
    <location>
        <begin position="1"/>
        <end position="35"/>
    </location>
</feature>
<dbReference type="RefSeq" id="WP_386078972.1">
    <property type="nucleotide sequence ID" value="NZ_JBHTJT010000060.1"/>
</dbReference>
<dbReference type="Proteomes" id="UP001597108">
    <property type="component" value="Unassembled WGS sequence"/>
</dbReference>
<dbReference type="InterPro" id="IPR003439">
    <property type="entry name" value="ABC_transporter-like_ATP-bd"/>
</dbReference>
<dbReference type="InterPro" id="IPR036640">
    <property type="entry name" value="ABC1_TM_sf"/>
</dbReference>
<feature type="domain" description="ABC transporter" evidence="9">
    <location>
        <begin position="395"/>
        <end position="630"/>
    </location>
</feature>
<evidence type="ECO:0000259" key="9">
    <source>
        <dbReference type="PROSITE" id="PS50893"/>
    </source>
</evidence>
<comment type="caution">
    <text evidence="11">The sequence shown here is derived from an EMBL/GenBank/DDBJ whole genome shotgun (WGS) entry which is preliminary data.</text>
</comment>
<dbReference type="InterPro" id="IPR017871">
    <property type="entry name" value="ABC_transporter-like_CS"/>
</dbReference>
<keyword evidence="4 11" id="KW-0067">ATP-binding</keyword>
<evidence type="ECO:0000256" key="5">
    <source>
        <dbReference type="ARBA" id="ARBA00022989"/>
    </source>
</evidence>
<dbReference type="SMART" id="SM00382">
    <property type="entry name" value="AAA"/>
    <property type="match status" value="1"/>
</dbReference>
<dbReference type="PROSITE" id="PS50929">
    <property type="entry name" value="ABC_TM1F"/>
    <property type="match status" value="1"/>
</dbReference>
<evidence type="ECO:0000256" key="6">
    <source>
        <dbReference type="ARBA" id="ARBA00023136"/>
    </source>
</evidence>
<evidence type="ECO:0000256" key="2">
    <source>
        <dbReference type="ARBA" id="ARBA00022692"/>
    </source>
</evidence>
<keyword evidence="6 8" id="KW-0472">Membrane</keyword>
<dbReference type="Pfam" id="PF00005">
    <property type="entry name" value="ABC_tran"/>
    <property type="match status" value="1"/>
</dbReference>
<organism evidence="11 12">
    <name type="scientific">Tropicimonas aquimaris</name>
    <dbReference type="NCBI Taxonomy" id="914152"/>
    <lineage>
        <taxon>Bacteria</taxon>
        <taxon>Pseudomonadati</taxon>
        <taxon>Pseudomonadota</taxon>
        <taxon>Alphaproteobacteria</taxon>
        <taxon>Rhodobacterales</taxon>
        <taxon>Roseobacteraceae</taxon>
        <taxon>Tropicimonas</taxon>
    </lineage>
</organism>
<feature type="transmembrane region" description="Helical" evidence="8">
    <location>
        <begin position="115"/>
        <end position="139"/>
    </location>
</feature>
<accession>A0ABW3IYR6</accession>
<dbReference type="Pfam" id="PF00664">
    <property type="entry name" value="ABC_membrane"/>
    <property type="match status" value="1"/>
</dbReference>
<dbReference type="Gene3D" id="1.20.1560.10">
    <property type="entry name" value="ABC transporter type 1, transmembrane domain"/>
    <property type="match status" value="1"/>
</dbReference>
<dbReference type="SUPFAM" id="SSF52540">
    <property type="entry name" value="P-loop containing nucleoside triphosphate hydrolases"/>
    <property type="match status" value="1"/>
</dbReference>
<dbReference type="InterPro" id="IPR027417">
    <property type="entry name" value="P-loop_NTPase"/>
</dbReference>
<feature type="domain" description="ABC transmembrane type-1" evidence="10">
    <location>
        <begin position="100"/>
        <end position="363"/>
    </location>
</feature>
<dbReference type="EMBL" id="JBHTJT010000060">
    <property type="protein sequence ID" value="MFD0982671.1"/>
    <property type="molecule type" value="Genomic_DNA"/>
</dbReference>
<reference evidence="12" key="1">
    <citation type="journal article" date="2019" name="Int. J. Syst. Evol. Microbiol.">
        <title>The Global Catalogue of Microorganisms (GCM) 10K type strain sequencing project: providing services to taxonomists for standard genome sequencing and annotation.</title>
        <authorList>
            <consortium name="The Broad Institute Genomics Platform"/>
            <consortium name="The Broad Institute Genome Sequencing Center for Infectious Disease"/>
            <person name="Wu L."/>
            <person name="Ma J."/>
        </authorList>
    </citation>
    <scope>NUCLEOTIDE SEQUENCE [LARGE SCALE GENOMIC DNA]</scope>
    <source>
        <strain evidence="12">CCUG 60524</strain>
    </source>
</reference>
<gene>
    <name evidence="11" type="ORF">ACFQ2S_23840</name>
</gene>
<dbReference type="PROSITE" id="PS50893">
    <property type="entry name" value="ABC_TRANSPORTER_2"/>
    <property type="match status" value="1"/>
</dbReference>
<evidence type="ECO:0000256" key="7">
    <source>
        <dbReference type="SAM" id="MobiDB-lite"/>
    </source>
</evidence>
<name>A0ABW3IYR6_9RHOB</name>
<dbReference type="PANTHER" id="PTHR24221">
    <property type="entry name" value="ATP-BINDING CASSETTE SUB-FAMILY B"/>
    <property type="match status" value="1"/>
</dbReference>
<evidence type="ECO:0000256" key="1">
    <source>
        <dbReference type="ARBA" id="ARBA00004651"/>
    </source>
</evidence>
<evidence type="ECO:0000259" key="10">
    <source>
        <dbReference type="PROSITE" id="PS50929"/>
    </source>
</evidence>
<feature type="transmembrane region" description="Helical" evidence="8">
    <location>
        <begin position="306"/>
        <end position="325"/>
    </location>
</feature>
<keyword evidence="2 8" id="KW-0812">Transmembrane</keyword>
<evidence type="ECO:0000256" key="8">
    <source>
        <dbReference type="SAM" id="Phobius"/>
    </source>
</evidence>
<evidence type="ECO:0000313" key="12">
    <source>
        <dbReference type="Proteomes" id="UP001597108"/>
    </source>
</evidence>
<dbReference type="InterPro" id="IPR039421">
    <property type="entry name" value="Type_1_exporter"/>
</dbReference>
<proteinExistence type="predicted"/>
<evidence type="ECO:0000256" key="4">
    <source>
        <dbReference type="ARBA" id="ARBA00022840"/>
    </source>
</evidence>
<dbReference type="Gene3D" id="3.40.50.300">
    <property type="entry name" value="P-loop containing nucleotide triphosphate hydrolases"/>
    <property type="match status" value="1"/>
</dbReference>
<dbReference type="PROSITE" id="PS00211">
    <property type="entry name" value="ABC_TRANSPORTER_1"/>
    <property type="match status" value="1"/>
</dbReference>
<evidence type="ECO:0000256" key="3">
    <source>
        <dbReference type="ARBA" id="ARBA00022741"/>
    </source>
</evidence>
<feature type="transmembrane region" description="Helical" evidence="8">
    <location>
        <begin position="220"/>
        <end position="237"/>
    </location>
</feature>
<keyword evidence="12" id="KW-1185">Reference proteome</keyword>
<sequence length="631" mass="68769">MAGESVSRTVPALRGRRENSMAAPASTSETSTRRSSSKGLTASFLAKLGSLFSEPDRRRLVRLFYAIVLMAFLQVVGIASVLPFLNLAADPGTIAESDRLQQIYGLFGLTTNRSALIATGIAVVGLLAIANAASAYLILQRQRIAWSVAHHLSMRLVEGYVALPYRFFLGRSSADLIKKNINDVNGIVNGVILEGSKLATYLITSVMILSMLAFVEPAATLLACGVLLAMFGTIAVLRHRFLSDLGRQSLSTNQRRFETFVDLVGGIKTVKTDSAQDFFVSRFERASREFSVINPRVQSTAAIPRFAVEVVAMGGVVLTTIYLVAQGIRLDEFLPSLTLFAIAAYRLIPAISGAYSSYVSVVSSLPAVDSIYEDLQDPSLLSPPVQRPVAFERSIEVDRLCFRYDEVNPLVLDNVTLSIARGEKVAFVGPSGSGKSTLIDAVMGLYQPLSGQILVDGIALDGGTKESWRTRIGYVPQSVFLYDDTIARNVAFGRAEIDRERLREACDCAQLGSLLEKLPNGFETRLGENGVRLSGGERQRIGLARAFYRRPDVLVLDEATSSLDNRTEKAVIDAISRQLPSATTLMIAHRISTVRHCDRLFVMDRGTILAEGTFQELIEGNALFQELAHVS</sequence>
<keyword evidence="5 8" id="KW-1133">Transmembrane helix</keyword>
<feature type="transmembrane region" description="Helical" evidence="8">
    <location>
        <begin position="63"/>
        <end position="85"/>
    </location>
</feature>
<keyword evidence="3" id="KW-0547">Nucleotide-binding</keyword>
<dbReference type="GO" id="GO:0005524">
    <property type="term" value="F:ATP binding"/>
    <property type="evidence" value="ECO:0007669"/>
    <property type="project" value="UniProtKB-KW"/>
</dbReference>
<dbReference type="InterPro" id="IPR011527">
    <property type="entry name" value="ABC1_TM_dom"/>
</dbReference>
<comment type="subcellular location">
    <subcellularLocation>
        <location evidence="1">Cell membrane</location>
        <topology evidence="1">Multi-pass membrane protein</topology>
    </subcellularLocation>
</comment>
<dbReference type="InterPro" id="IPR003593">
    <property type="entry name" value="AAA+_ATPase"/>
</dbReference>
<dbReference type="SUPFAM" id="SSF90123">
    <property type="entry name" value="ABC transporter transmembrane region"/>
    <property type="match status" value="1"/>
</dbReference>
<evidence type="ECO:0000313" key="11">
    <source>
        <dbReference type="EMBL" id="MFD0982671.1"/>
    </source>
</evidence>
<protein>
    <submittedName>
        <fullName evidence="11">ABC transporter ATP-binding protein</fullName>
    </submittedName>
</protein>